<keyword evidence="1" id="KW-1133">Transmembrane helix</keyword>
<organism evidence="2 3">
    <name type="scientific">Actinobacillus delphinicola</name>
    <dbReference type="NCBI Taxonomy" id="51161"/>
    <lineage>
        <taxon>Bacteria</taxon>
        <taxon>Pseudomonadati</taxon>
        <taxon>Pseudomonadota</taxon>
        <taxon>Gammaproteobacteria</taxon>
        <taxon>Pasteurellales</taxon>
        <taxon>Pasteurellaceae</taxon>
        <taxon>Actinobacillus</taxon>
    </lineage>
</organism>
<dbReference type="AlphaFoldDB" id="A0A448TVF9"/>
<dbReference type="Proteomes" id="UP000279799">
    <property type="component" value="Chromosome"/>
</dbReference>
<feature type="transmembrane region" description="Helical" evidence="1">
    <location>
        <begin position="16"/>
        <end position="35"/>
    </location>
</feature>
<name>A0A448TVF9_9PAST</name>
<evidence type="ECO:0000256" key="1">
    <source>
        <dbReference type="SAM" id="Phobius"/>
    </source>
</evidence>
<keyword evidence="1" id="KW-0812">Transmembrane</keyword>
<dbReference type="KEGG" id="adp:NCTC12871_01399"/>
<protein>
    <submittedName>
        <fullName evidence="2">Uncharacterized protein</fullName>
    </submittedName>
</protein>
<keyword evidence="1" id="KW-0472">Membrane</keyword>
<dbReference type="EMBL" id="LR134510">
    <property type="protein sequence ID" value="VEJ09910.1"/>
    <property type="molecule type" value="Genomic_DNA"/>
</dbReference>
<evidence type="ECO:0000313" key="2">
    <source>
        <dbReference type="EMBL" id="VEJ09910.1"/>
    </source>
</evidence>
<keyword evidence="3" id="KW-1185">Reference proteome</keyword>
<gene>
    <name evidence="2" type="ORF">NCTC12871_01399</name>
</gene>
<reference evidence="2 3" key="1">
    <citation type="submission" date="2018-12" db="EMBL/GenBank/DDBJ databases">
        <authorList>
            <consortium name="Pathogen Informatics"/>
        </authorList>
    </citation>
    <scope>NUCLEOTIDE SEQUENCE [LARGE SCALE GENOMIC DNA]</scope>
    <source>
        <strain evidence="2 3">NCTC12871</strain>
    </source>
</reference>
<sequence>MKINSFLSNRQGVTSIEYAMLAIVFTIFIAIYLINKDGLSGLMLRKGNDVTDVAITQLGGNANQGKSYQPIAEKEICIKHVPDGFSADDFPCMTKNPFFDSTIIKQEAEKIEHLKKVKKLINNKQVKDLLLQCWNKPSFQEFWSCVTSHIKKQIKDFNERTKNKIKDAADKVKDWFQNIFIIRPKYDLPHKP</sequence>
<evidence type="ECO:0000313" key="3">
    <source>
        <dbReference type="Proteomes" id="UP000279799"/>
    </source>
</evidence>
<proteinExistence type="predicted"/>
<accession>A0A448TVF9</accession>